<evidence type="ECO:0000256" key="9">
    <source>
        <dbReference type="RuleBase" id="RU004391"/>
    </source>
</evidence>
<evidence type="ECO:0000256" key="5">
    <source>
        <dbReference type="ARBA" id="ARBA00022741"/>
    </source>
</evidence>
<dbReference type="GO" id="GO:0006750">
    <property type="term" value="P:glutathione biosynthetic process"/>
    <property type="evidence" value="ECO:0007669"/>
    <property type="project" value="UniProtKB-UniRule"/>
</dbReference>
<evidence type="ECO:0000256" key="2">
    <source>
        <dbReference type="ARBA" id="ARBA00008772"/>
    </source>
</evidence>
<proteinExistence type="inferred from homology"/>
<comment type="similarity">
    <text evidence="2 8">Belongs to the glutamate--cysteine ligase type 1 family. Type 1 subfamily.</text>
</comment>
<evidence type="ECO:0000256" key="3">
    <source>
        <dbReference type="ARBA" id="ARBA00022598"/>
    </source>
</evidence>
<dbReference type="GO" id="GO:0005829">
    <property type="term" value="C:cytosol"/>
    <property type="evidence" value="ECO:0007669"/>
    <property type="project" value="TreeGrafter"/>
</dbReference>
<dbReference type="HAMAP" id="MF_00578">
    <property type="entry name" value="Glu_cys_ligase"/>
    <property type="match status" value="1"/>
</dbReference>
<dbReference type="PANTHER" id="PTHR38761:SF1">
    <property type="entry name" value="GLUTAMATE--CYSTEINE LIGASE"/>
    <property type="match status" value="1"/>
</dbReference>
<dbReference type="Gene3D" id="3.30.590.20">
    <property type="match status" value="1"/>
</dbReference>
<evidence type="ECO:0000256" key="6">
    <source>
        <dbReference type="ARBA" id="ARBA00022840"/>
    </source>
</evidence>
<dbReference type="NCBIfam" id="TIGR01434">
    <property type="entry name" value="glu_cys_ligase"/>
    <property type="match status" value="1"/>
</dbReference>
<dbReference type="GO" id="GO:0046872">
    <property type="term" value="F:metal ion binding"/>
    <property type="evidence" value="ECO:0007669"/>
    <property type="project" value="TreeGrafter"/>
</dbReference>
<evidence type="ECO:0000256" key="1">
    <source>
        <dbReference type="ARBA" id="ARBA00005006"/>
    </source>
</evidence>
<sequence>MQQNAFVFQRGIERETLRVDPKGHISQTPHPAGLGSALTHKAITTDYSEALLEFITSVKTDKKALLQELDELHRYSFSKMDNEMFWAGSMPSVLPEQEQIPIAQYGNSHIGRLKTIYRHGLWHRYGRKMQTIAGLHYNWSLTEDFWQQWAMVNGKLGDLTPFKTEEYFGLIRNFRRHSWLLLYLFGSSPAADRSFLDEPSDELALLGNDTLYNPYATSLRMSDLGYSNQAQAELFVCFNSLETYAKTLSEAIQQPYPAYESIGLKEGDDYKQLNTSILQIENEYYSDIRPKRVAYSGEKPLHALRYRGVEYIEVRCMDVNPFQPLGIDETAINFLDLFLLWCLVQDSPMISPEECEQLQRNTEAVAIGGRDPELTLTLKGETIAVPELAQNFVESICQFAKFIDQKNGTDCYARSCEAQMLKVQNPELTPSAQVLNAVREAGSYRQFTLAQSEAFANHFNDALRPDRLAPWQEETDLSVWRAKNIENSQQGSFDDFLTEYLRQ</sequence>
<keyword evidence="6 8" id="KW-0067">ATP-binding</keyword>
<organism evidence="11 12">
    <name type="scientific">Reinekea blandensis MED297</name>
    <dbReference type="NCBI Taxonomy" id="314283"/>
    <lineage>
        <taxon>Bacteria</taxon>
        <taxon>Pseudomonadati</taxon>
        <taxon>Pseudomonadota</taxon>
        <taxon>Gammaproteobacteria</taxon>
        <taxon>Oceanospirillales</taxon>
        <taxon>Saccharospirillaceae</taxon>
        <taxon>Reinekea</taxon>
    </lineage>
</organism>
<dbReference type="InterPro" id="IPR014746">
    <property type="entry name" value="Gln_synth/guanido_kin_cat_dom"/>
</dbReference>
<keyword evidence="3 8" id="KW-0436">Ligase</keyword>
<protein>
    <recommendedName>
        <fullName evidence="8">Glutamate--cysteine ligase</fullName>
        <ecNumber evidence="8">6.3.2.2</ecNumber>
    </recommendedName>
    <alternativeName>
        <fullName evidence="8">Gamma-ECS</fullName>
        <shortName evidence="8">GCS</shortName>
    </alternativeName>
    <alternativeName>
        <fullName evidence="8">Gamma-glutamylcysteine synthetase</fullName>
    </alternativeName>
</protein>
<keyword evidence="12" id="KW-1185">Reference proteome</keyword>
<evidence type="ECO:0000256" key="4">
    <source>
        <dbReference type="ARBA" id="ARBA00022684"/>
    </source>
</evidence>
<keyword evidence="5 8" id="KW-0547">Nucleotide-binding</keyword>
<dbReference type="Proteomes" id="UP000005953">
    <property type="component" value="Unassembled WGS sequence"/>
</dbReference>
<keyword evidence="4 8" id="KW-0317">Glutathione biosynthesis</keyword>
<evidence type="ECO:0000256" key="8">
    <source>
        <dbReference type="HAMAP-Rule" id="MF_00578"/>
    </source>
</evidence>
<dbReference type="GO" id="GO:0004357">
    <property type="term" value="F:glutamate-cysteine ligase activity"/>
    <property type="evidence" value="ECO:0007669"/>
    <property type="project" value="UniProtKB-UniRule"/>
</dbReference>
<comment type="catalytic activity">
    <reaction evidence="7 8 9">
        <text>L-cysteine + L-glutamate + ATP = gamma-L-glutamyl-L-cysteine + ADP + phosphate + H(+)</text>
        <dbReference type="Rhea" id="RHEA:13285"/>
        <dbReference type="ChEBI" id="CHEBI:15378"/>
        <dbReference type="ChEBI" id="CHEBI:29985"/>
        <dbReference type="ChEBI" id="CHEBI:30616"/>
        <dbReference type="ChEBI" id="CHEBI:35235"/>
        <dbReference type="ChEBI" id="CHEBI:43474"/>
        <dbReference type="ChEBI" id="CHEBI:58173"/>
        <dbReference type="ChEBI" id="CHEBI:456216"/>
        <dbReference type="EC" id="6.3.2.2"/>
    </reaction>
</comment>
<evidence type="ECO:0000313" key="11">
    <source>
        <dbReference type="EMBL" id="EAR07367.1"/>
    </source>
</evidence>
<comment type="caution">
    <text evidence="11">The sequence shown here is derived from an EMBL/GenBank/DDBJ whole genome shotgun (WGS) entry which is preliminary data.</text>
</comment>
<dbReference type="EMBL" id="AAOE01000045">
    <property type="protein sequence ID" value="EAR07367.1"/>
    <property type="molecule type" value="Genomic_DNA"/>
</dbReference>
<dbReference type="EC" id="6.3.2.2" evidence="8"/>
<evidence type="ECO:0000259" key="10">
    <source>
        <dbReference type="Pfam" id="PF04262"/>
    </source>
</evidence>
<dbReference type="HOGENOM" id="CLU_020728_3_0_6"/>
<dbReference type="UniPathway" id="UPA00142">
    <property type="reaction ID" value="UER00209"/>
</dbReference>
<dbReference type="GO" id="GO:0005524">
    <property type="term" value="F:ATP binding"/>
    <property type="evidence" value="ECO:0007669"/>
    <property type="project" value="UniProtKB-KW"/>
</dbReference>
<feature type="domain" description="Glutamate--cysteine ligase" evidence="10">
    <location>
        <begin position="8"/>
        <end position="365"/>
    </location>
</feature>
<evidence type="ECO:0000256" key="7">
    <source>
        <dbReference type="ARBA" id="ARBA00048819"/>
    </source>
</evidence>
<dbReference type="Pfam" id="PF04262">
    <property type="entry name" value="Glu_cys_ligase"/>
    <property type="match status" value="1"/>
</dbReference>
<evidence type="ECO:0000313" key="12">
    <source>
        <dbReference type="Proteomes" id="UP000005953"/>
    </source>
</evidence>
<dbReference type="InterPro" id="IPR006334">
    <property type="entry name" value="Glut_cys_ligase"/>
</dbReference>
<accession>A4BKG8</accession>
<dbReference type="AlphaFoldDB" id="A4BKG8"/>
<dbReference type="SUPFAM" id="SSF55931">
    <property type="entry name" value="Glutamine synthetase/guanido kinase"/>
    <property type="match status" value="1"/>
</dbReference>
<reference evidence="11 12" key="1">
    <citation type="submission" date="2006-02" db="EMBL/GenBank/DDBJ databases">
        <authorList>
            <person name="Pinhassi J."/>
            <person name="Pedros-Alio C."/>
            <person name="Ferriera S."/>
            <person name="Johnson J."/>
            <person name="Kravitz S."/>
            <person name="Halpern A."/>
            <person name="Remington K."/>
            <person name="Beeson K."/>
            <person name="Tran B."/>
            <person name="Rogers Y.-H."/>
            <person name="Friedman R."/>
            <person name="Venter J.C."/>
        </authorList>
    </citation>
    <scope>NUCLEOTIDE SEQUENCE [LARGE SCALE GENOMIC DNA]</scope>
    <source>
        <strain evidence="11 12">MED297</strain>
    </source>
</reference>
<dbReference type="InterPro" id="IPR007370">
    <property type="entry name" value="Glu_cys_ligase"/>
</dbReference>
<dbReference type="PANTHER" id="PTHR38761">
    <property type="entry name" value="GLUTAMATE--CYSTEINE LIGASE"/>
    <property type="match status" value="1"/>
</dbReference>
<gene>
    <name evidence="8" type="primary">gshA</name>
    <name evidence="11" type="ORF">MED297_05424</name>
</gene>
<dbReference type="STRING" id="314283.MED297_05424"/>
<comment type="pathway">
    <text evidence="1 8 9">Sulfur metabolism; glutathione biosynthesis; glutathione from L-cysteine and L-glutamate: step 1/2.</text>
</comment>
<name>A4BKG8_9GAMM</name>